<dbReference type="AlphaFoldDB" id="A0AAD6W523"/>
<protein>
    <submittedName>
        <fullName evidence="1">Uncharacterized protein</fullName>
    </submittedName>
</protein>
<comment type="caution">
    <text evidence="1">The sequence shown here is derived from an EMBL/GenBank/DDBJ whole genome shotgun (WGS) entry which is preliminary data.</text>
</comment>
<reference evidence="1 2" key="1">
    <citation type="journal article" date="2023" name="Mol. Ecol. Resour.">
        <title>Chromosome-level genome assembly of a triploid poplar Populus alba 'Berolinensis'.</title>
        <authorList>
            <person name="Chen S."/>
            <person name="Yu Y."/>
            <person name="Wang X."/>
            <person name="Wang S."/>
            <person name="Zhang T."/>
            <person name="Zhou Y."/>
            <person name="He R."/>
            <person name="Meng N."/>
            <person name="Wang Y."/>
            <person name="Liu W."/>
            <person name="Liu Z."/>
            <person name="Liu J."/>
            <person name="Guo Q."/>
            <person name="Huang H."/>
            <person name="Sederoff R.R."/>
            <person name="Wang G."/>
            <person name="Qu G."/>
            <person name="Chen S."/>
        </authorList>
    </citation>
    <scope>NUCLEOTIDE SEQUENCE [LARGE SCALE GENOMIC DNA]</scope>
    <source>
        <strain evidence="1">SC-2020</strain>
    </source>
</reference>
<dbReference type="Proteomes" id="UP001164929">
    <property type="component" value="Chromosome 4"/>
</dbReference>
<dbReference type="EMBL" id="JAQIZT010000004">
    <property type="protein sequence ID" value="KAJ6999543.1"/>
    <property type="molecule type" value="Genomic_DNA"/>
</dbReference>
<organism evidence="1 2">
    <name type="scientific">Populus alba x Populus x berolinensis</name>
    <dbReference type="NCBI Taxonomy" id="444605"/>
    <lineage>
        <taxon>Eukaryota</taxon>
        <taxon>Viridiplantae</taxon>
        <taxon>Streptophyta</taxon>
        <taxon>Embryophyta</taxon>
        <taxon>Tracheophyta</taxon>
        <taxon>Spermatophyta</taxon>
        <taxon>Magnoliopsida</taxon>
        <taxon>eudicotyledons</taxon>
        <taxon>Gunneridae</taxon>
        <taxon>Pentapetalae</taxon>
        <taxon>rosids</taxon>
        <taxon>fabids</taxon>
        <taxon>Malpighiales</taxon>
        <taxon>Salicaceae</taxon>
        <taxon>Saliceae</taxon>
        <taxon>Populus</taxon>
    </lineage>
</organism>
<proteinExistence type="predicted"/>
<evidence type="ECO:0000313" key="1">
    <source>
        <dbReference type="EMBL" id="KAJ6999543.1"/>
    </source>
</evidence>
<accession>A0AAD6W523</accession>
<sequence length="108" mass="12123">MAASLWRPQPSHLGSPGRNWRHLIYQLLSYRLHACYVLGYMAAISFITDQPTPVYNHRNCPVTRNFVKSHYYTSYCCGGRTPPAATCRGLAGKATPPVVREKLAIESI</sequence>
<evidence type="ECO:0000313" key="2">
    <source>
        <dbReference type="Proteomes" id="UP001164929"/>
    </source>
</evidence>
<name>A0AAD6W523_9ROSI</name>
<keyword evidence="2" id="KW-1185">Reference proteome</keyword>
<gene>
    <name evidence="1" type="ORF">NC653_010300</name>
</gene>